<sequence>ADGKRMRDASDLKGVFDKLEGLSITVKGRSGEGGHLYGSITNIAIAEALTEAVGQDIDRRTISLPEPIRELGTFEIPVRLHMDLVPTVTVVVEDAAGRYFAVVAEEELADDNTEDDATDEVADEKAEEDN</sequence>
<proteinExistence type="predicted"/>
<feature type="region of interest" description="Disordered" evidence="1">
    <location>
        <begin position="107"/>
        <end position="130"/>
    </location>
</feature>
<evidence type="ECO:0000259" key="2">
    <source>
        <dbReference type="Pfam" id="PF03948"/>
    </source>
</evidence>
<dbReference type="Gene3D" id="3.10.430.100">
    <property type="entry name" value="Ribosomal protein L9, C-terminal domain"/>
    <property type="match status" value="1"/>
</dbReference>
<name>A0A382ZWG4_9ZZZZ</name>
<evidence type="ECO:0000256" key="1">
    <source>
        <dbReference type="SAM" id="MobiDB-lite"/>
    </source>
</evidence>
<feature type="domain" description="Large ribosomal subunit protein bL9 C-terminal" evidence="2">
    <location>
        <begin position="14"/>
        <end position="93"/>
    </location>
</feature>
<feature type="non-terminal residue" evidence="3">
    <location>
        <position position="1"/>
    </location>
</feature>
<accession>A0A382ZWG4</accession>
<organism evidence="3">
    <name type="scientific">marine metagenome</name>
    <dbReference type="NCBI Taxonomy" id="408172"/>
    <lineage>
        <taxon>unclassified sequences</taxon>
        <taxon>metagenomes</taxon>
        <taxon>ecological metagenomes</taxon>
    </lineage>
</organism>
<dbReference type="InterPro" id="IPR036791">
    <property type="entry name" value="Ribosomal_bL9_C_sf"/>
</dbReference>
<protein>
    <recommendedName>
        <fullName evidence="2">Large ribosomal subunit protein bL9 C-terminal domain-containing protein</fullName>
    </recommendedName>
</protein>
<dbReference type="InterPro" id="IPR020069">
    <property type="entry name" value="Ribosomal_bL9_C"/>
</dbReference>
<dbReference type="Pfam" id="PF03948">
    <property type="entry name" value="Ribosomal_L9_C"/>
    <property type="match status" value="1"/>
</dbReference>
<evidence type="ECO:0000313" key="3">
    <source>
        <dbReference type="EMBL" id="SVD99771.1"/>
    </source>
</evidence>
<dbReference type="SUPFAM" id="SSF55653">
    <property type="entry name" value="Ribosomal protein L9 C-domain"/>
    <property type="match status" value="1"/>
</dbReference>
<dbReference type="AlphaFoldDB" id="A0A382ZWG4"/>
<reference evidence="3" key="1">
    <citation type="submission" date="2018-05" db="EMBL/GenBank/DDBJ databases">
        <authorList>
            <person name="Lanie J.A."/>
            <person name="Ng W.-L."/>
            <person name="Kazmierczak K.M."/>
            <person name="Andrzejewski T.M."/>
            <person name="Davidsen T.M."/>
            <person name="Wayne K.J."/>
            <person name="Tettelin H."/>
            <person name="Glass J.I."/>
            <person name="Rusch D."/>
            <person name="Podicherti R."/>
            <person name="Tsui H.-C.T."/>
            <person name="Winkler M.E."/>
        </authorList>
    </citation>
    <scope>NUCLEOTIDE SEQUENCE</scope>
</reference>
<gene>
    <name evidence="3" type="ORF">METZ01_LOCUS452625</name>
</gene>
<dbReference type="EMBL" id="UINC01187183">
    <property type="protein sequence ID" value="SVD99771.1"/>
    <property type="molecule type" value="Genomic_DNA"/>
</dbReference>